<dbReference type="Gene3D" id="3.30.420.10">
    <property type="entry name" value="Ribonuclease H-like superfamily/Ribonuclease H"/>
    <property type="match status" value="1"/>
</dbReference>
<dbReference type="PANTHER" id="PTHR46889:SF4">
    <property type="entry name" value="TRANSPOSASE INSO FOR INSERTION SEQUENCE ELEMENT IS911B-RELATED"/>
    <property type="match status" value="1"/>
</dbReference>
<dbReference type="eggNOG" id="COG2801">
    <property type="taxonomic scope" value="Bacteria"/>
</dbReference>
<dbReference type="Pfam" id="PF13333">
    <property type="entry name" value="rve_2"/>
    <property type="match status" value="1"/>
</dbReference>
<dbReference type="Proteomes" id="UP000000639">
    <property type="component" value="Chromosome"/>
</dbReference>
<feature type="domain" description="Integrase catalytic" evidence="1">
    <location>
        <begin position="96"/>
        <end position="261"/>
    </location>
</feature>
<name>A1T0T5_PSYIN</name>
<dbReference type="GO" id="GO:0015074">
    <property type="term" value="P:DNA integration"/>
    <property type="evidence" value="ECO:0007669"/>
    <property type="project" value="InterPro"/>
</dbReference>
<sequence>MSRSAFYDWLERPVKINSEEELNMYRTARQLFKRSRGSLGSRQLCKNLRRAGFNVGRYCTRSIMRKLKLVVTQRQAYKVTTKRKHSNSVADNVLNQQFNPAQVNLVWAGYVTYLRTNQGWMYLAIVMDLYSRRVVGWSISKRMTVDLVERALQMAINIREPKAGLMFHSDRSAQYTSGRFSRLLNKYKITASMSSVGACLYNAVVERFFGSLKNEWLLNVVHLTREMMKMDVEEYIRYYNHERLHTTLGDLTPINYENLQSQVSGWT</sequence>
<dbReference type="Pfam" id="PF00665">
    <property type="entry name" value="rve"/>
    <property type="match status" value="1"/>
</dbReference>
<evidence type="ECO:0000313" key="2">
    <source>
        <dbReference type="EMBL" id="ABM05350.1"/>
    </source>
</evidence>
<dbReference type="InterPro" id="IPR050900">
    <property type="entry name" value="Transposase_IS3/IS150/IS904"/>
</dbReference>
<dbReference type="Pfam" id="PF13276">
    <property type="entry name" value="HTH_21"/>
    <property type="match status" value="1"/>
</dbReference>
<dbReference type="InterPro" id="IPR012337">
    <property type="entry name" value="RNaseH-like_sf"/>
</dbReference>
<dbReference type="InterPro" id="IPR048020">
    <property type="entry name" value="Transpos_IS3"/>
</dbReference>
<proteinExistence type="predicted"/>
<protein>
    <submittedName>
        <fullName evidence="2">Integrase, catalytic region</fullName>
    </submittedName>
</protein>
<dbReference type="PROSITE" id="PS50994">
    <property type="entry name" value="INTEGRASE"/>
    <property type="match status" value="1"/>
</dbReference>
<reference evidence="2 3" key="1">
    <citation type="submission" date="2007-01" db="EMBL/GenBank/DDBJ databases">
        <title>Complete sequence of Psychromonas ingrahamii 37.</title>
        <authorList>
            <consortium name="US DOE Joint Genome Institute"/>
            <person name="Copeland A."/>
            <person name="Lucas S."/>
            <person name="Lapidus A."/>
            <person name="Barry K."/>
            <person name="Detter J.C."/>
            <person name="Glavina del Rio T."/>
            <person name="Hammon N."/>
            <person name="Israni S."/>
            <person name="Dalin E."/>
            <person name="Tice H."/>
            <person name="Pitluck S."/>
            <person name="Thompson L.S."/>
            <person name="Brettin T."/>
            <person name="Bruce D."/>
            <person name="Han C."/>
            <person name="Tapia R."/>
            <person name="Schmutz J."/>
            <person name="Larimer F."/>
            <person name="Land M."/>
            <person name="Hauser L."/>
            <person name="Kyrpides N."/>
            <person name="Ivanova N."/>
            <person name="Staley J."/>
            <person name="Richardson P."/>
        </authorList>
    </citation>
    <scope>NUCLEOTIDE SEQUENCE [LARGE SCALE GENOMIC DNA]</scope>
    <source>
        <strain evidence="2 3">37</strain>
    </source>
</reference>
<organism evidence="2 3">
    <name type="scientific">Psychromonas ingrahamii (strain DSM 17664 / CCUG 51855 / 37)</name>
    <dbReference type="NCBI Taxonomy" id="357804"/>
    <lineage>
        <taxon>Bacteria</taxon>
        <taxon>Pseudomonadati</taxon>
        <taxon>Pseudomonadota</taxon>
        <taxon>Gammaproteobacteria</taxon>
        <taxon>Alteromonadales</taxon>
        <taxon>Psychromonadaceae</taxon>
        <taxon>Psychromonas</taxon>
    </lineage>
</organism>
<dbReference type="EMBL" id="CP000510">
    <property type="protein sequence ID" value="ABM05350.1"/>
    <property type="molecule type" value="Genomic_DNA"/>
</dbReference>
<dbReference type="SUPFAM" id="SSF53098">
    <property type="entry name" value="Ribonuclease H-like"/>
    <property type="match status" value="1"/>
</dbReference>
<dbReference type="AlphaFoldDB" id="A1T0T5"/>
<dbReference type="InterPro" id="IPR036397">
    <property type="entry name" value="RNaseH_sf"/>
</dbReference>
<keyword evidence="3" id="KW-1185">Reference proteome</keyword>
<dbReference type="STRING" id="357804.Ping_3668"/>
<dbReference type="KEGG" id="pin:Ping_3668"/>
<accession>A1T0T5</accession>
<evidence type="ECO:0000259" key="1">
    <source>
        <dbReference type="PROSITE" id="PS50994"/>
    </source>
</evidence>
<gene>
    <name evidence="2" type="ordered locus">Ping_3668</name>
</gene>
<dbReference type="HOGENOM" id="CLU_027402_4_2_6"/>
<dbReference type="InterPro" id="IPR001584">
    <property type="entry name" value="Integrase_cat-core"/>
</dbReference>
<dbReference type="InterPro" id="IPR025948">
    <property type="entry name" value="HTH-like_dom"/>
</dbReference>
<dbReference type="GO" id="GO:0003676">
    <property type="term" value="F:nucleic acid binding"/>
    <property type="evidence" value="ECO:0007669"/>
    <property type="project" value="InterPro"/>
</dbReference>
<dbReference type="PANTHER" id="PTHR46889">
    <property type="entry name" value="TRANSPOSASE INSF FOR INSERTION SEQUENCE IS3B-RELATED"/>
    <property type="match status" value="1"/>
</dbReference>
<dbReference type="NCBIfam" id="NF033516">
    <property type="entry name" value="transpos_IS3"/>
    <property type="match status" value="1"/>
</dbReference>
<evidence type="ECO:0000313" key="3">
    <source>
        <dbReference type="Proteomes" id="UP000000639"/>
    </source>
</evidence>